<evidence type="ECO:0000313" key="2">
    <source>
        <dbReference type="EMBL" id="KYF66656.1"/>
    </source>
</evidence>
<comment type="caution">
    <text evidence="2">The sequence shown here is derived from an EMBL/GenBank/DDBJ whole genome shotgun (WGS) entry which is preliminary data.</text>
</comment>
<proteinExistence type="predicted"/>
<protein>
    <submittedName>
        <fullName evidence="2">Uncharacterized protein</fullName>
    </submittedName>
</protein>
<sequence>MLGISRRGLYSKLQAYGEHVGSHEAQGQSESAEPQDPVDDVPVVTDEPGLEELGSARGDA</sequence>
<evidence type="ECO:0000313" key="3">
    <source>
        <dbReference type="Proteomes" id="UP000075604"/>
    </source>
</evidence>
<dbReference type="Proteomes" id="UP000075604">
    <property type="component" value="Unassembled WGS sequence"/>
</dbReference>
<accession>A0A150QFY8</accession>
<gene>
    <name evidence="2" type="ORF">BE04_22645</name>
</gene>
<reference evidence="2 3" key="1">
    <citation type="submission" date="2014-02" db="EMBL/GenBank/DDBJ databases">
        <title>The small core and large imbalanced accessory genome model reveals a collaborative survival strategy of Sorangium cellulosum strains in nature.</title>
        <authorList>
            <person name="Han K."/>
            <person name="Peng R."/>
            <person name="Blom J."/>
            <person name="Li Y.-Z."/>
        </authorList>
    </citation>
    <scope>NUCLEOTIDE SEQUENCE [LARGE SCALE GENOMIC DNA]</scope>
    <source>
        <strain evidence="2 3">So0157-18</strain>
    </source>
</reference>
<dbReference type="EMBL" id="JELX01000324">
    <property type="protein sequence ID" value="KYF66656.1"/>
    <property type="molecule type" value="Genomic_DNA"/>
</dbReference>
<name>A0A150QFY8_SORCE</name>
<feature type="region of interest" description="Disordered" evidence="1">
    <location>
        <begin position="19"/>
        <end position="60"/>
    </location>
</feature>
<evidence type="ECO:0000256" key="1">
    <source>
        <dbReference type="SAM" id="MobiDB-lite"/>
    </source>
</evidence>
<organism evidence="2 3">
    <name type="scientific">Sorangium cellulosum</name>
    <name type="common">Polyangium cellulosum</name>
    <dbReference type="NCBI Taxonomy" id="56"/>
    <lineage>
        <taxon>Bacteria</taxon>
        <taxon>Pseudomonadati</taxon>
        <taxon>Myxococcota</taxon>
        <taxon>Polyangia</taxon>
        <taxon>Polyangiales</taxon>
        <taxon>Polyangiaceae</taxon>
        <taxon>Sorangium</taxon>
    </lineage>
</organism>
<dbReference type="AlphaFoldDB" id="A0A150QFY8"/>